<dbReference type="GO" id="GO:0005737">
    <property type="term" value="C:cytoplasm"/>
    <property type="evidence" value="ECO:0007669"/>
    <property type="project" value="UniProtKB-SubCell"/>
</dbReference>
<dbReference type="Proteomes" id="UP000799429">
    <property type="component" value="Unassembled WGS sequence"/>
</dbReference>
<feature type="region of interest" description="Disordered" evidence="10">
    <location>
        <begin position="14"/>
        <end position="88"/>
    </location>
</feature>
<comment type="caution">
    <text evidence="11">The sequence shown here is derived from an EMBL/GenBank/DDBJ whole genome shotgun (WGS) entry which is preliminary data.</text>
</comment>
<feature type="compositionally biased region" description="Low complexity" evidence="10">
    <location>
        <begin position="15"/>
        <end position="33"/>
    </location>
</feature>
<dbReference type="PANTHER" id="PTHR28032:SF1">
    <property type="entry name" value="FI02826P"/>
    <property type="match status" value="1"/>
</dbReference>
<dbReference type="GO" id="GO:0031144">
    <property type="term" value="P:proteasome localization"/>
    <property type="evidence" value="ECO:0007669"/>
    <property type="project" value="UniProtKB-UniRule"/>
</dbReference>
<feature type="compositionally biased region" description="Low complexity" evidence="10">
    <location>
        <begin position="54"/>
        <end position="65"/>
    </location>
</feature>
<reference evidence="11" key="1">
    <citation type="journal article" date="2020" name="Stud. Mycol.">
        <title>101 Dothideomycetes genomes: a test case for predicting lifestyles and emergence of pathogens.</title>
        <authorList>
            <person name="Haridas S."/>
            <person name="Albert R."/>
            <person name="Binder M."/>
            <person name="Bloem J."/>
            <person name="Labutti K."/>
            <person name="Salamov A."/>
            <person name="Andreopoulos B."/>
            <person name="Baker S."/>
            <person name="Barry K."/>
            <person name="Bills G."/>
            <person name="Bluhm B."/>
            <person name="Cannon C."/>
            <person name="Castanera R."/>
            <person name="Culley D."/>
            <person name="Daum C."/>
            <person name="Ezra D."/>
            <person name="Gonzalez J."/>
            <person name="Henrissat B."/>
            <person name="Kuo A."/>
            <person name="Liang C."/>
            <person name="Lipzen A."/>
            <person name="Lutzoni F."/>
            <person name="Magnuson J."/>
            <person name="Mondo S."/>
            <person name="Nolan M."/>
            <person name="Ohm R."/>
            <person name="Pangilinan J."/>
            <person name="Park H.-J."/>
            <person name="Ramirez L."/>
            <person name="Alfaro M."/>
            <person name="Sun H."/>
            <person name="Tritt A."/>
            <person name="Yoshinaga Y."/>
            <person name="Zwiers L.-H."/>
            <person name="Turgeon B."/>
            <person name="Goodwin S."/>
            <person name="Spatafora J."/>
            <person name="Crous P."/>
            <person name="Grigoriev I."/>
        </authorList>
    </citation>
    <scope>NUCLEOTIDE SEQUENCE</scope>
    <source>
        <strain evidence="11">CBS 101060</strain>
    </source>
</reference>
<comment type="subunit">
    <text evidence="2 9">Binds the proteasome.</text>
</comment>
<evidence type="ECO:0000256" key="5">
    <source>
        <dbReference type="ARBA" id="ARBA00022490"/>
    </source>
</evidence>
<protein>
    <recommendedName>
        <fullName evidence="3 9">Tethering factor for nuclear proteasome STS1</fullName>
    </recommendedName>
</protein>
<feature type="compositionally biased region" description="Basic and acidic residues" evidence="10">
    <location>
        <begin position="40"/>
        <end position="52"/>
    </location>
</feature>
<keyword evidence="5 9" id="KW-0963">Cytoplasm</keyword>
<dbReference type="FunFam" id="1.20.58.1590:FF:000001">
    <property type="entry name" value="Tethering factor for nuclear proteasome STS1"/>
    <property type="match status" value="1"/>
</dbReference>
<evidence type="ECO:0000313" key="12">
    <source>
        <dbReference type="Proteomes" id="UP000799429"/>
    </source>
</evidence>
<organism evidence="11 12">
    <name type="scientific">Patellaria atrata CBS 101060</name>
    <dbReference type="NCBI Taxonomy" id="1346257"/>
    <lineage>
        <taxon>Eukaryota</taxon>
        <taxon>Fungi</taxon>
        <taxon>Dikarya</taxon>
        <taxon>Ascomycota</taxon>
        <taxon>Pezizomycotina</taxon>
        <taxon>Dothideomycetes</taxon>
        <taxon>Dothideomycetes incertae sedis</taxon>
        <taxon>Patellariales</taxon>
        <taxon>Patellariaceae</taxon>
        <taxon>Patellaria</taxon>
    </lineage>
</organism>
<evidence type="ECO:0000313" key="11">
    <source>
        <dbReference type="EMBL" id="KAF2840593.1"/>
    </source>
</evidence>
<dbReference type="GO" id="GO:0071630">
    <property type="term" value="P:nuclear protein quality control by the ubiquitin-proteasome system"/>
    <property type="evidence" value="ECO:0007669"/>
    <property type="project" value="UniProtKB-UniRule"/>
</dbReference>
<evidence type="ECO:0000256" key="3">
    <source>
        <dbReference type="ARBA" id="ARBA00016204"/>
    </source>
</evidence>
<keyword evidence="6 9" id="KW-0653">Protein transport</keyword>
<dbReference type="PANTHER" id="PTHR28032">
    <property type="entry name" value="FI02826P"/>
    <property type="match status" value="1"/>
</dbReference>
<dbReference type="Pfam" id="PF08559">
    <property type="entry name" value="Cut8"/>
    <property type="match status" value="1"/>
</dbReference>
<dbReference type="OrthoDB" id="10061064at2759"/>
<dbReference type="AlphaFoldDB" id="A0A9P4SDC2"/>
<evidence type="ECO:0000256" key="7">
    <source>
        <dbReference type="ARBA" id="ARBA00023242"/>
    </source>
</evidence>
<evidence type="ECO:0000256" key="2">
    <source>
        <dbReference type="ARBA" id="ARBA00011464"/>
    </source>
</evidence>
<dbReference type="InterPro" id="IPR038422">
    <property type="entry name" value="Cut8/Sts1_sf"/>
</dbReference>
<keyword evidence="7 9" id="KW-0539">Nucleus</keyword>
<sequence length="319" mass="34961">MNSILASQPFLAPHLLPNNRLSPPRLNSSNSNNMAGRKRKADDDTADRDERMTSASPSSSPSLASRILPQSGSHRITKRPRTNLTGRPLPLARLLETLGADDMRSLLQSICDRHPQIGQEVVTTAPRPSVASALSVLNNYESTVRSSFPFGGRPSSDYSYNRVRQSLMNLLDALKDYTPHFLPPHEAQPATSLNYLDGATDVIHRLQDWDSYQNNRHKQDAYEEMAKAWALVIQEATKRGGGIQLQYGGWDQKLAKHNELSGGKMQVAVDALRTTIGFMGTGSGSQHPQGGSNVPADIATVRQQLLNGTYGQGVRVGPW</sequence>
<dbReference type="InterPro" id="IPR013868">
    <property type="entry name" value="Cut8/Sts1_fam"/>
</dbReference>
<accession>A0A9P4SDC2</accession>
<evidence type="ECO:0000256" key="8">
    <source>
        <dbReference type="ARBA" id="ARBA00025651"/>
    </source>
</evidence>
<dbReference type="Gene3D" id="1.20.58.1590">
    <property type="entry name" value="Tethering factor for nuclear proteasome Cut8/Sts1"/>
    <property type="match status" value="1"/>
</dbReference>
<comment type="similarity">
    <text evidence="1 9">Belongs to the cut8/STS1 family.</text>
</comment>
<comment type="function">
    <text evidence="8 9">Involved in ubiquitin-mediated protein degradation. Regulatory factor in the ubiquitin/proteasome pathway that controls the turnover of proteasome substrates. Targets proteasomes to the nucleus and facilitates the degradation of nuclear proteins.</text>
</comment>
<dbReference type="EMBL" id="MU006092">
    <property type="protein sequence ID" value="KAF2840593.1"/>
    <property type="molecule type" value="Genomic_DNA"/>
</dbReference>
<proteinExistence type="inferred from homology"/>
<comment type="subcellular location">
    <subcellularLocation>
        <location evidence="9">Cytoplasm</location>
    </subcellularLocation>
    <subcellularLocation>
        <location evidence="9">Nucleus</location>
    </subcellularLocation>
</comment>
<evidence type="ECO:0000256" key="10">
    <source>
        <dbReference type="SAM" id="MobiDB-lite"/>
    </source>
</evidence>
<gene>
    <name evidence="11" type="ORF">M501DRAFT_1001579</name>
</gene>
<evidence type="ECO:0000256" key="6">
    <source>
        <dbReference type="ARBA" id="ARBA00022927"/>
    </source>
</evidence>
<dbReference type="GO" id="GO:0015031">
    <property type="term" value="P:protein transport"/>
    <property type="evidence" value="ECO:0007669"/>
    <property type="project" value="UniProtKB-UniRule"/>
</dbReference>
<evidence type="ECO:0000256" key="1">
    <source>
        <dbReference type="ARBA" id="ARBA00006199"/>
    </source>
</evidence>
<evidence type="ECO:0000256" key="4">
    <source>
        <dbReference type="ARBA" id="ARBA00022448"/>
    </source>
</evidence>
<keyword evidence="4 9" id="KW-0813">Transport</keyword>
<dbReference type="GO" id="GO:0031965">
    <property type="term" value="C:nuclear membrane"/>
    <property type="evidence" value="ECO:0007669"/>
    <property type="project" value="TreeGrafter"/>
</dbReference>
<name>A0A9P4SDC2_9PEZI</name>
<dbReference type="GO" id="GO:0070628">
    <property type="term" value="F:proteasome binding"/>
    <property type="evidence" value="ECO:0007669"/>
    <property type="project" value="TreeGrafter"/>
</dbReference>
<evidence type="ECO:0000256" key="9">
    <source>
        <dbReference type="RuleBase" id="RU368013"/>
    </source>
</evidence>
<keyword evidence="12" id="KW-1185">Reference proteome</keyword>